<dbReference type="AlphaFoldDB" id="A0AAP0BCS0"/>
<name>A0AAP0BCS0_9ASPA</name>
<evidence type="ECO:0000313" key="1">
    <source>
        <dbReference type="EMBL" id="KAK8935872.1"/>
    </source>
</evidence>
<gene>
    <name evidence="1" type="ORF">KSP39_PZI013708</name>
</gene>
<proteinExistence type="predicted"/>
<evidence type="ECO:0000313" key="2">
    <source>
        <dbReference type="Proteomes" id="UP001418222"/>
    </source>
</evidence>
<protein>
    <submittedName>
        <fullName evidence="1">Uncharacterized protein</fullName>
    </submittedName>
</protein>
<dbReference type="Proteomes" id="UP001418222">
    <property type="component" value="Unassembled WGS sequence"/>
</dbReference>
<comment type="caution">
    <text evidence="1">The sequence shown here is derived from an EMBL/GenBank/DDBJ whole genome shotgun (WGS) entry which is preliminary data.</text>
</comment>
<accession>A0AAP0BCS0</accession>
<dbReference type="EMBL" id="JBBWWQ010000011">
    <property type="protein sequence ID" value="KAK8935872.1"/>
    <property type="molecule type" value="Genomic_DNA"/>
</dbReference>
<keyword evidence="2" id="KW-1185">Reference proteome</keyword>
<reference evidence="1 2" key="1">
    <citation type="journal article" date="2022" name="Nat. Plants">
        <title>Genomes of leafy and leafless Platanthera orchids illuminate the evolution of mycoheterotrophy.</title>
        <authorList>
            <person name="Li M.H."/>
            <person name="Liu K.W."/>
            <person name="Li Z."/>
            <person name="Lu H.C."/>
            <person name="Ye Q.L."/>
            <person name="Zhang D."/>
            <person name="Wang J.Y."/>
            <person name="Li Y.F."/>
            <person name="Zhong Z.M."/>
            <person name="Liu X."/>
            <person name="Yu X."/>
            <person name="Liu D.K."/>
            <person name="Tu X.D."/>
            <person name="Liu B."/>
            <person name="Hao Y."/>
            <person name="Liao X.Y."/>
            <person name="Jiang Y.T."/>
            <person name="Sun W.H."/>
            <person name="Chen J."/>
            <person name="Chen Y.Q."/>
            <person name="Ai Y."/>
            <person name="Zhai J.W."/>
            <person name="Wu S.S."/>
            <person name="Zhou Z."/>
            <person name="Hsiao Y.Y."/>
            <person name="Wu W.L."/>
            <person name="Chen Y.Y."/>
            <person name="Lin Y.F."/>
            <person name="Hsu J.L."/>
            <person name="Li C.Y."/>
            <person name="Wang Z.W."/>
            <person name="Zhao X."/>
            <person name="Zhong W.Y."/>
            <person name="Ma X.K."/>
            <person name="Ma L."/>
            <person name="Huang J."/>
            <person name="Chen G.Z."/>
            <person name="Huang M.Z."/>
            <person name="Huang L."/>
            <person name="Peng D.H."/>
            <person name="Luo Y.B."/>
            <person name="Zou S.Q."/>
            <person name="Chen S.P."/>
            <person name="Lan S."/>
            <person name="Tsai W.C."/>
            <person name="Van de Peer Y."/>
            <person name="Liu Z.J."/>
        </authorList>
    </citation>
    <scope>NUCLEOTIDE SEQUENCE [LARGE SCALE GENOMIC DNA]</scope>
    <source>
        <strain evidence="1">Lor287</strain>
    </source>
</reference>
<organism evidence="1 2">
    <name type="scientific">Platanthera zijinensis</name>
    <dbReference type="NCBI Taxonomy" id="2320716"/>
    <lineage>
        <taxon>Eukaryota</taxon>
        <taxon>Viridiplantae</taxon>
        <taxon>Streptophyta</taxon>
        <taxon>Embryophyta</taxon>
        <taxon>Tracheophyta</taxon>
        <taxon>Spermatophyta</taxon>
        <taxon>Magnoliopsida</taxon>
        <taxon>Liliopsida</taxon>
        <taxon>Asparagales</taxon>
        <taxon>Orchidaceae</taxon>
        <taxon>Orchidoideae</taxon>
        <taxon>Orchideae</taxon>
        <taxon>Orchidinae</taxon>
        <taxon>Platanthera</taxon>
    </lineage>
</organism>
<sequence>MQMNYAMPPLLGRTCKRRIFYCNIFRVRCVVAALLELNSNVYDFCSFFLLLHNLTMLIHMYMIPALSGGTQGADLGSIWLSGELQVREQMPPKVRSGEFVFPLPVELLPFFRLKWSKQSIDKPDSLPPVAIAAGACGLDNHGER</sequence>